<evidence type="ECO:0000313" key="2">
    <source>
        <dbReference type="Proteomes" id="UP000051952"/>
    </source>
</evidence>
<dbReference type="AlphaFoldDB" id="A0A0S4JAG3"/>
<feature type="non-terminal residue" evidence="1">
    <location>
        <position position="133"/>
    </location>
</feature>
<dbReference type="PANTHER" id="PTHR48054:SF82">
    <property type="entry name" value="LRR RECEPTOR-LIKE SERINE_THREONINE-PROTEIN KINASE FLS2"/>
    <property type="match status" value="1"/>
</dbReference>
<proteinExistence type="predicted"/>
<organism evidence="1 2">
    <name type="scientific">Bodo saltans</name>
    <name type="common">Flagellated protozoan</name>
    <dbReference type="NCBI Taxonomy" id="75058"/>
    <lineage>
        <taxon>Eukaryota</taxon>
        <taxon>Discoba</taxon>
        <taxon>Euglenozoa</taxon>
        <taxon>Kinetoplastea</taxon>
        <taxon>Metakinetoplastina</taxon>
        <taxon>Eubodonida</taxon>
        <taxon>Bodonidae</taxon>
        <taxon>Bodo</taxon>
    </lineage>
</organism>
<evidence type="ECO:0000313" key="1">
    <source>
        <dbReference type="EMBL" id="CUG88543.1"/>
    </source>
</evidence>
<dbReference type="VEuPathDB" id="TriTrypDB:BSAL_15935"/>
<dbReference type="Pfam" id="PF00560">
    <property type="entry name" value="LRR_1"/>
    <property type="match status" value="1"/>
</dbReference>
<sequence>MYLYCNQLDGGLPDEFRSMSALRSLFLNGNQNLTGSLPSSWGTSTNILRLASFNLQNTSINGSIPPTWSSVILPQGVITLCGTDVCGAGGLTGSYTICIDDVAACDPKKTIVFYCTLSSLSAACVFEQQYSCA</sequence>
<reference evidence="2" key="1">
    <citation type="submission" date="2015-09" db="EMBL/GenBank/DDBJ databases">
        <authorList>
            <consortium name="Pathogen Informatics"/>
        </authorList>
    </citation>
    <scope>NUCLEOTIDE SEQUENCE [LARGE SCALE GENOMIC DNA]</scope>
    <source>
        <strain evidence="2">Lake Konstanz</strain>
    </source>
</reference>
<dbReference type="SUPFAM" id="SSF52058">
    <property type="entry name" value="L domain-like"/>
    <property type="match status" value="1"/>
</dbReference>
<gene>
    <name evidence="1" type="ORF">BSAL_15935</name>
</gene>
<name>A0A0S4JAG3_BODSA</name>
<accession>A0A0S4JAG3</accession>
<dbReference type="InterPro" id="IPR001611">
    <property type="entry name" value="Leu-rich_rpt"/>
</dbReference>
<dbReference type="InterPro" id="IPR032675">
    <property type="entry name" value="LRR_dom_sf"/>
</dbReference>
<dbReference type="PANTHER" id="PTHR48054">
    <property type="entry name" value="RECEPTOR KINASE-LIKE PROTEIN XA21"/>
    <property type="match status" value="1"/>
</dbReference>
<protein>
    <submittedName>
        <fullName evidence="1">GP46-like surface antigen, putative</fullName>
    </submittedName>
</protein>
<dbReference type="Gene3D" id="3.80.10.10">
    <property type="entry name" value="Ribonuclease Inhibitor"/>
    <property type="match status" value="1"/>
</dbReference>
<dbReference type="EMBL" id="CYKH01001648">
    <property type="protein sequence ID" value="CUG88543.1"/>
    <property type="molecule type" value="Genomic_DNA"/>
</dbReference>
<dbReference type="Proteomes" id="UP000051952">
    <property type="component" value="Unassembled WGS sequence"/>
</dbReference>
<dbReference type="InterPro" id="IPR052592">
    <property type="entry name" value="LRR-RLK"/>
</dbReference>
<keyword evidence="2" id="KW-1185">Reference proteome</keyword>